<dbReference type="RefSeq" id="WP_172356276.1">
    <property type="nucleotide sequence ID" value="NZ_CP053661.1"/>
</dbReference>
<accession>A0A6M8BFF7</accession>
<organism evidence="1 2">
    <name type="scientific">Thermoleptolyngbya sichuanensis A183</name>
    <dbReference type="NCBI Taxonomy" id="2737172"/>
    <lineage>
        <taxon>Bacteria</taxon>
        <taxon>Bacillati</taxon>
        <taxon>Cyanobacteriota</taxon>
        <taxon>Cyanophyceae</taxon>
        <taxon>Oculatellales</taxon>
        <taxon>Oculatellaceae</taxon>
        <taxon>Thermoleptolyngbya</taxon>
        <taxon>Thermoleptolyngbya sichuanensis</taxon>
    </lineage>
</organism>
<evidence type="ECO:0000313" key="2">
    <source>
        <dbReference type="Proteomes" id="UP000505210"/>
    </source>
</evidence>
<name>A0A6M8BFF7_9CYAN</name>
<reference evidence="1 2" key="1">
    <citation type="submission" date="2020-05" db="EMBL/GenBank/DDBJ databases">
        <title>Complete genome sequence of of a novel Thermoleptolyngbya strain isolated from hot springs of Ganzi, Sichuan China.</title>
        <authorList>
            <person name="Tang J."/>
            <person name="Daroch M."/>
            <person name="Li L."/>
            <person name="Waleron K."/>
            <person name="Waleron M."/>
            <person name="Waleron M."/>
        </authorList>
    </citation>
    <scope>NUCLEOTIDE SEQUENCE [LARGE SCALE GENOMIC DNA]</scope>
    <source>
        <strain evidence="1 2">PKUAC-SCTA183</strain>
    </source>
</reference>
<protein>
    <submittedName>
        <fullName evidence="1">Uncharacterized protein</fullName>
    </submittedName>
</protein>
<gene>
    <name evidence="1" type="ORF">HPC62_12950</name>
</gene>
<dbReference type="AlphaFoldDB" id="A0A6M8BFF7"/>
<keyword evidence="2" id="KW-1185">Reference proteome</keyword>
<proteinExistence type="predicted"/>
<evidence type="ECO:0000313" key="1">
    <source>
        <dbReference type="EMBL" id="QKD82980.1"/>
    </source>
</evidence>
<dbReference type="KEGG" id="theu:HPC62_12950"/>
<sequence length="62" mass="6989">MTTPTLHVAARIVAQAEQDAALRLVLLELVDQTRRAPLTGREMPCNLPWPGANRCWRSHLRS</sequence>
<dbReference type="Proteomes" id="UP000505210">
    <property type="component" value="Chromosome"/>
</dbReference>
<dbReference type="EMBL" id="CP053661">
    <property type="protein sequence ID" value="QKD82980.1"/>
    <property type="molecule type" value="Genomic_DNA"/>
</dbReference>